<keyword evidence="7" id="KW-1133">Transmembrane helix</keyword>
<dbReference type="Pfam" id="PF02932">
    <property type="entry name" value="Neur_chan_memb"/>
    <property type="match status" value="1"/>
</dbReference>
<accession>A0A8J2RCF0</accession>
<evidence type="ECO:0000256" key="7">
    <source>
        <dbReference type="SAM" id="Phobius"/>
    </source>
</evidence>
<dbReference type="InterPro" id="IPR036719">
    <property type="entry name" value="Neuro-gated_channel_TM_sf"/>
</dbReference>
<dbReference type="Proteomes" id="UP000789390">
    <property type="component" value="Unassembled WGS sequence"/>
</dbReference>
<evidence type="ECO:0000256" key="5">
    <source>
        <dbReference type="ARBA" id="ARBA00023065"/>
    </source>
</evidence>
<feature type="transmembrane region" description="Helical" evidence="7">
    <location>
        <begin position="289"/>
        <end position="313"/>
    </location>
</feature>
<evidence type="ECO:0000256" key="4">
    <source>
        <dbReference type="ARBA" id="ARBA00022475"/>
    </source>
</evidence>
<dbReference type="GO" id="GO:0005230">
    <property type="term" value="F:extracellular ligand-gated monoatomic ion channel activity"/>
    <property type="evidence" value="ECO:0007669"/>
    <property type="project" value="InterPro"/>
</dbReference>
<keyword evidence="7" id="KW-0472">Membrane</keyword>
<comment type="subcellular location">
    <subcellularLocation>
        <location evidence="2">Cell membrane</location>
    </subcellularLocation>
    <subcellularLocation>
        <location evidence="1">Membrane</location>
        <topology evidence="1">Multi-pass membrane protein</topology>
    </subcellularLocation>
</comment>
<keyword evidence="3" id="KW-0813">Transport</keyword>
<keyword evidence="10" id="KW-1185">Reference proteome</keyword>
<dbReference type="GO" id="GO:0005886">
    <property type="term" value="C:plasma membrane"/>
    <property type="evidence" value="ECO:0007669"/>
    <property type="project" value="UniProtKB-SubCell"/>
</dbReference>
<organism evidence="9 10">
    <name type="scientific">Daphnia galeata</name>
    <dbReference type="NCBI Taxonomy" id="27404"/>
    <lineage>
        <taxon>Eukaryota</taxon>
        <taxon>Metazoa</taxon>
        <taxon>Ecdysozoa</taxon>
        <taxon>Arthropoda</taxon>
        <taxon>Crustacea</taxon>
        <taxon>Branchiopoda</taxon>
        <taxon>Diplostraca</taxon>
        <taxon>Cladocera</taxon>
        <taxon>Anomopoda</taxon>
        <taxon>Daphniidae</taxon>
        <taxon>Daphnia</taxon>
    </lineage>
</organism>
<evidence type="ECO:0000256" key="2">
    <source>
        <dbReference type="ARBA" id="ARBA00004236"/>
    </source>
</evidence>
<dbReference type="EMBL" id="CAKKLH010000035">
    <property type="protein sequence ID" value="CAH0100253.1"/>
    <property type="molecule type" value="Genomic_DNA"/>
</dbReference>
<name>A0A8J2RCF0_9CRUS</name>
<dbReference type="InterPro" id="IPR036734">
    <property type="entry name" value="Neur_chan_lig-bd_sf"/>
</dbReference>
<keyword evidence="7" id="KW-0812">Transmembrane</keyword>
<dbReference type="AlphaFoldDB" id="A0A8J2RCF0"/>
<dbReference type="GO" id="GO:0099095">
    <property type="term" value="F:ligand-gated monoatomic anion channel activity"/>
    <property type="evidence" value="ECO:0007669"/>
    <property type="project" value="UniProtKB-ARBA"/>
</dbReference>
<evidence type="ECO:0000256" key="6">
    <source>
        <dbReference type="ARBA" id="ARBA00023303"/>
    </source>
</evidence>
<evidence type="ECO:0000313" key="9">
    <source>
        <dbReference type="EMBL" id="CAH0100253.1"/>
    </source>
</evidence>
<dbReference type="SUPFAM" id="SSF90112">
    <property type="entry name" value="Neurotransmitter-gated ion-channel transmembrane pore"/>
    <property type="match status" value="1"/>
</dbReference>
<evidence type="ECO:0000256" key="3">
    <source>
        <dbReference type="ARBA" id="ARBA00022448"/>
    </source>
</evidence>
<dbReference type="Gene3D" id="2.70.170.10">
    <property type="entry name" value="Neurotransmitter-gated ion-channel ligand-binding domain"/>
    <property type="match status" value="1"/>
</dbReference>
<dbReference type="InterPro" id="IPR006029">
    <property type="entry name" value="Neurotrans-gated_channel_TM"/>
</dbReference>
<evidence type="ECO:0000256" key="1">
    <source>
        <dbReference type="ARBA" id="ARBA00004141"/>
    </source>
</evidence>
<dbReference type="GO" id="GO:0004888">
    <property type="term" value="F:transmembrane signaling receptor activity"/>
    <property type="evidence" value="ECO:0007669"/>
    <property type="project" value="InterPro"/>
</dbReference>
<keyword evidence="4" id="KW-1003">Cell membrane</keyword>
<keyword evidence="6" id="KW-0407">Ion channel</keyword>
<dbReference type="OrthoDB" id="442503at2759"/>
<feature type="transmembrane region" description="Helical" evidence="7">
    <location>
        <begin position="143"/>
        <end position="164"/>
    </location>
</feature>
<comment type="caution">
    <text evidence="9">The sequence shown here is derived from an EMBL/GenBank/DDBJ whole genome shotgun (WGS) entry which is preliminary data.</text>
</comment>
<dbReference type="InterPro" id="IPR006201">
    <property type="entry name" value="Neur_channel"/>
</dbReference>
<dbReference type="PRINTS" id="PR00253">
    <property type="entry name" value="GABAARECEPTR"/>
</dbReference>
<keyword evidence="5" id="KW-0406">Ion transport</keyword>
<feature type="domain" description="Neurotransmitter-gated ion-channel transmembrane" evidence="8">
    <location>
        <begin position="296"/>
        <end position="350"/>
    </location>
</feature>
<dbReference type="InterPro" id="IPR038050">
    <property type="entry name" value="Neuro_actylchol_rec"/>
</dbReference>
<proteinExistence type="predicted"/>
<evidence type="ECO:0000259" key="8">
    <source>
        <dbReference type="Pfam" id="PF02932"/>
    </source>
</evidence>
<dbReference type="Gene3D" id="1.20.58.390">
    <property type="entry name" value="Neurotransmitter-gated ion-channel transmembrane domain"/>
    <property type="match status" value="1"/>
</dbReference>
<dbReference type="PANTHER" id="PTHR18945">
    <property type="entry name" value="NEUROTRANSMITTER GATED ION CHANNEL"/>
    <property type="match status" value="1"/>
</dbReference>
<evidence type="ECO:0000313" key="10">
    <source>
        <dbReference type="Proteomes" id="UP000789390"/>
    </source>
</evidence>
<reference evidence="9" key="1">
    <citation type="submission" date="2021-11" db="EMBL/GenBank/DDBJ databases">
        <authorList>
            <person name="Schell T."/>
        </authorList>
    </citation>
    <scope>NUCLEOTIDE SEQUENCE</scope>
    <source>
        <strain evidence="9">M5</strain>
    </source>
</reference>
<protein>
    <recommendedName>
        <fullName evidence="8">Neurotransmitter-gated ion-channel transmembrane domain-containing protein</fullName>
    </recommendedName>
</protein>
<sequence length="361" mass="40662">MLGRSLHQQQIETRHLTRGCELSRFKCLPQRRLCPLHLELGVEGSTFVYGFSVKGVGSDEISHSQRSEQSVDAGLVFRQRTRGTLPQHHRAQCLRENLSKWMGPNLSDALVPDEPQTLPAGSTNLLIIHGQLSRDLHHHVGNALVAGYLVWFFCMMKIVMKLLLHLRCLVYINKSSIAPIVAFTFEYAKGTLHTTKHRTPQWGCLKACSQPNGNFILPFVLIFDLTVSDGWTTEDLVFLWRAGDPVQVANNLQLPRFALEKFKTDSCNSKTNTGEYSCLKVDLLFRREFSYYLITIYIPCCMLVIVSWVSFWLDANAVPARVSLGVTTLLTMATQTTGINNSLPPVSYTKTKKGAESARLY</sequence>
<dbReference type="SUPFAM" id="SSF63712">
    <property type="entry name" value="Nicotinic receptor ligand binding domain-like"/>
    <property type="match status" value="1"/>
</dbReference>
<gene>
    <name evidence="9" type="ORF">DGAL_LOCUS2475</name>
</gene>
<dbReference type="InterPro" id="IPR006028">
    <property type="entry name" value="GABAA/Glycine_rcpt"/>
</dbReference>
<dbReference type="GO" id="GO:0005254">
    <property type="term" value="F:chloride channel activity"/>
    <property type="evidence" value="ECO:0007669"/>
    <property type="project" value="UniProtKB-ARBA"/>
</dbReference>